<name>A0A0H1R8P9_9HYPH</name>
<accession>A0A0H1R8P9</accession>
<reference evidence="1 2" key="1">
    <citation type="submission" date="2015-05" db="EMBL/GenBank/DDBJ databases">
        <title>Draft genome sequence of Microvirga vignae strain BR3299, a novel nitrogen fixing bacteria isolated from Brazil semi-aired region.</title>
        <authorList>
            <person name="Zilli J.E."/>
            <person name="Passos S.R."/>
            <person name="Leite J."/>
            <person name="Baldani J.I."/>
            <person name="Xavier G.R."/>
            <person name="Rumjaneck N.G."/>
            <person name="Simoes-Araujo J.L."/>
        </authorList>
    </citation>
    <scope>NUCLEOTIDE SEQUENCE [LARGE SCALE GENOMIC DNA]</scope>
    <source>
        <strain evidence="1 2">BR3299</strain>
    </source>
</reference>
<keyword evidence="2" id="KW-1185">Reference proteome</keyword>
<gene>
    <name evidence="1" type="ORF">AA309_19655</name>
</gene>
<sequence>MFLIATVYTVHTDHVLPHFPFNAALTIGVSLSMNASVTQEWVPDGHGEGWRLLRPSLHRACFQ</sequence>
<dbReference type="PATRIC" id="fig|1225564.3.peg.5234"/>
<evidence type="ECO:0000313" key="2">
    <source>
        <dbReference type="Proteomes" id="UP000035489"/>
    </source>
</evidence>
<organism evidence="1 2">
    <name type="scientific">Microvirga vignae</name>
    <dbReference type="NCBI Taxonomy" id="1225564"/>
    <lineage>
        <taxon>Bacteria</taxon>
        <taxon>Pseudomonadati</taxon>
        <taxon>Pseudomonadota</taxon>
        <taxon>Alphaproteobacteria</taxon>
        <taxon>Hyphomicrobiales</taxon>
        <taxon>Methylobacteriaceae</taxon>
        <taxon>Microvirga</taxon>
    </lineage>
</organism>
<comment type="caution">
    <text evidence="1">The sequence shown here is derived from an EMBL/GenBank/DDBJ whole genome shotgun (WGS) entry which is preliminary data.</text>
</comment>
<evidence type="ECO:0000313" key="1">
    <source>
        <dbReference type="EMBL" id="KLK91605.1"/>
    </source>
</evidence>
<protein>
    <submittedName>
        <fullName evidence="1">Uncharacterized protein</fullName>
    </submittedName>
</protein>
<dbReference type="AlphaFoldDB" id="A0A0H1R8P9"/>
<proteinExistence type="predicted"/>
<dbReference type="EMBL" id="LCYG01000053">
    <property type="protein sequence ID" value="KLK91605.1"/>
    <property type="molecule type" value="Genomic_DNA"/>
</dbReference>
<dbReference type="Proteomes" id="UP000035489">
    <property type="component" value="Unassembled WGS sequence"/>
</dbReference>